<evidence type="ECO:0000313" key="4">
    <source>
        <dbReference type="Proteomes" id="UP000824109"/>
    </source>
</evidence>
<evidence type="ECO:0000313" key="3">
    <source>
        <dbReference type="EMBL" id="HIU57764.1"/>
    </source>
</evidence>
<sequence>MKEFEVTITETLQKSVIIEAESRDDALRIVEDMWSDGDIILDADHFAGVEYRADDGKEIEKSNTLEVLLVKPGQYAEMTTIDAGLSSMQGIVGGNIQVASYFDEPVVLVCNEEGKINGTDLNRAIKDDSGKIIDIVAGTFFVCGSGEDNLISLPPEHREKFEKLFKSPEAFLKMGKGVMAIPIEPKKDMGSKATKTKEQEL</sequence>
<protein>
    <submittedName>
        <fullName evidence="3">DUF3846 domain-containing protein</fullName>
    </submittedName>
</protein>
<name>A0A9D1MCP9_9FIRM</name>
<dbReference type="Pfam" id="PF12957">
    <property type="entry name" value="DUF3846"/>
    <property type="match status" value="1"/>
</dbReference>
<evidence type="ECO:0000259" key="2">
    <source>
        <dbReference type="Pfam" id="PF14207"/>
    </source>
</evidence>
<gene>
    <name evidence="3" type="ORF">IAA61_08155</name>
</gene>
<dbReference type="InterPro" id="IPR024559">
    <property type="entry name" value="DUF3846"/>
</dbReference>
<dbReference type="AlphaFoldDB" id="A0A9D1MCP9"/>
<dbReference type="InterPro" id="IPR025575">
    <property type="entry name" value="DpnD/PcfM_C"/>
</dbReference>
<accession>A0A9D1MCP9</accession>
<reference evidence="3" key="2">
    <citation type="journal article" date="2021" name="PeerJ">
        <title>Extensive microbial diversity within the chicken gut microbiome revealed by metagenomics and culture.</title>
        <authorList>
            <person name="Gilroy R."/>
            <person name="Ravi A."/>
            <person name="Getino M."/>
            <person name="Pursley I."/>
            <person name="Horton D.L."/>
            <person name="Alikhan N.F."/>
            <person name="Baker D."/>
            <person name="Gharbi K."/>
            <person name="Hall N."/>
            <person name="Watson M."/>
            <person name="Adriaenssens E.M."/>
            <person name="Foster-Nyarko E."/>
            <person name="Jarju S."/>
            <person name="Secka A."/>
            <person name="Antonio M."/>
            <person name="Oren A."/>
            <person name="Chaudhuri R.R."/>
            <person name="La Ragione R."/>
            <person name="Hildebrand F."/>
            <person name="Pallen M.J."/>
        </authorList>
    </citation>
    <scope>NUCLEOTIDE SEQUENCE</scope>
    <source>
        <strain evidence="3">USAMLcec3-3695</strain>
    </source>
</reference>
<evidence type="ECO:0000259" key="1">
    <source>
        <dbReference type="Pfam" id="PF12957"/>
    </source>
</evidence>
<proteinExistence type="predicted"/>
<feature type="domain" description="DpnD/PcfM-like C-terminal" evidence="2">
    <location>
        <begin position="5"/>
        <end position="47"/>
    </location>
</feature>
<reference evidence="3" key="1">
    <citation type="submission" date="2020-10" db="EMBL/GenBank/DDBJ databases">
        <authorList>
            <person name="Gilroy R."/>
        </authorList>
    </citation>
    <scope>NUCLEOTIDE SEQUENCE</scope>
    <source>
        <strain evidence="3">USAMLcec3-3695</strain>
    </source>
</reference>
<dbReference type="Pfam" id="PF14207">
    <property type="entry name" value="DpnD-PcfM"/>
    <property type="match status" value="1"/>
</dbReference>
<organism evidence="3 4">
    <name type="scientific">Candidatus Ornithomonoglobus merdipullorum</name>
    <dbReference type="NCBI Taxonomy" id="2840895"/>
    <lineage>
        <taxon>Bacteria</taxon>
        <taxon>Bacillati</taxon>
        <taxon>Bacillota</taxon>
        <taxon>Clostridia</taxon>
        <taxon>Candidatus Ornithomonoglobus</taxon>
    </lineage>
</organism>
<dbReference type="EMBL" id="DVNB01000085">
    <property type="protein sequence ID" value="HIU57764.1"/>
    <property type="molecule type" value="Genomic_DNA"/>
</dbReference>
<feature type="domain" description="DUF3846" evidence="1">
    <location>
        <begin position="66"/>
        <end position="166"/>
    </location>
</feature>
<dbReference type="Proteomes" id="UP000824109">
    <property type="component" value="Unassembled WGS sequence"/>
</dbReference>
<comment type="caution">
    <text evidence="3">The sequence shown here is derived from an EMBL/GenBank/DDBJ whole genome shotgun (WGS) entry which is preliminary data.</text>
</comment>